<evidence type="ECO:0000313" key="2">
    <source>
        <dbReference type="Proteomes" id="UP000078431"/>
    </source>
</evidence>
<accession>A0AA91IQ58</accession>
<sequence>MAAHEKNILQKENKTKNLTLKIQFYKSTDLNANMKNPNHMNNIEISFYASSLGM</sequence>
<dbReference type="EMBL" id="LXEX01000028">
    <property type="protein sequence ID" value="OAT59440.1"/>
    <property type="molecule type" value="Genomic_DNA"/>
</dbReference>
<name>A0AA91IQ58_9GAMM</name>
<gene>
    <name evidence="1" type="ORF">M993_01993</name>
</gene>
<proteinExistence type="predicted"/>
<dbReference type="AlphaFoldDB" id="A0AA91IQ58"/>
<organism evidence="1 2">
    <name type="scientific">Obesumbacterium proteus ATCC 12841</name>
    <dbReference type="NCBI Taxonomy" id="1354268"/>
    <lineage>
        <taxon>Bacteria</taxon>
        <taxon>Pseudomonadati</taxon>
        <taxon>Pseudomonadota</taxon>
        <taxon>Gammaproteobacteria</taxon>
        <taxon>Enterobacterales</taxon>
        <taxon>Hafniaceae</taxon>
        <taxon>Obesumbacterium</taxon>
    </lineage>
</organism>
<reference evidence="1 2" key="1">
    <citation type="submission" date="2016-04" db="EMBL/GenBank/DDBJ databases">
        <title>ATOL: Assembling a taxonomically balanced genome-scale reconstruction of the evolutionary history of the Enterobacteriaceae.</title>
        <authorList>
            <person name="Plunkett G.III."/>
            <person name="Neeno-Eckwall E.C."/>
            <person name="Glasner J.D."/>
            <person name="Perna N.T."/>
        </authorList>
    </citation>
    <scope>NUCLEOTIDE SEQUENCE [LARGE SCALE GENOMIC DNA]</scope>
    <source>
        <strain evidence="1 2">ATCC 12841</strain>
    </source>
</reference>
<keyword evidence="2" id="KW-1185">Reference proteome</keyword>
<protein>
    <submittedName>
        <fullName evidence="1">Uncharacterized protein</fullName>
    </submittedName>
</protein>
<comment type="caution">
    <text evidence="1">The sequence shown here is derived from an EMBL/GenBank/DDBJ whole genome shotgun (WGS) entry which is preliminary data.</text>
</comment>
<evidence type="ECO:0000313" key="1">
    <source>
        <dbReference type="EMBL" id="OAT59440.1"/>
    </source>
</evidence>
<dbReference type="Proteomes" id="UP000078431">
    <property type="component" value="Unassembled WGS sequence"/>
</dbReference>